<dbReference type="WBParaSite" id="HPLM_0001740001-mRNA-1">
    <property type="protein sequence ID" value="HPLM_0001740001-mRNA-1"/>
    <property type="gene ID" value="HPLM_0001740001"/>
</dbReference>
<name>A0A0N4WZM0_HAEPC</name>
<reference evidence="2 3" key="2">
    <citation type="submission" date="2018-11" db="EMBL/GenBank/DDBJ databases">
        <authorList>
            <consortium name="Pathogen Informatics"/>
        </authorList>
    </citation>
    <scope>NUCLEOTIDE SEQUENCE [LARGE SCALE GENOMIC DNA]</scope>
    <source>
        <strain evidence="2 3">MHpl1</strain>
    </source>
</reference>
<feature type="region of interest" description="Disordered" evidence="1">
    <location>
        <begin position="143"/>
        <end position="171"/>
    </location>
</feature>
<dbReference type="Proteomes" id="UP000268014">
    <property type="component" value="Unassembled WGS sequence"/>
</dbReference>
<evidence type="ECO:0000256" key="1">
    <source>
        <dbReference type="SAM" id="MobiDB-lite"/>
    </source>
</evidence>
<feature type="region of interest" description="Disordered" evidence="1">
    <location>
        <begin position="103"/>
        <end position="122"/>
    </location>
</feature>
<sequence length="171" mass="19731">MAGCTDEWSPVFTTRDTLLADYRRTAELVTSFWRRWLQEYFTALREQHRTEHTTPRSHEKERPRQGVSVPVTIFCFIVGNGEWESHRVAGQFQKICGNRIPEQKDHHSSAQSRLQIESPTCLSTTQSTTLSSKYTAYNDHEIESTASQQRQPSVPKDSNHTRDITSSYTLP</sequence>
<keyword evidence="3" id="KW-1185">Reference proteome</keyword>
<accession>A0A0N4WZM0</accession>
<dbReference type="EMBL" id="UZAF01019942">
    <property type="protein sequence ID" value="VDO64887.1"/>
    <property type="molecule type" value="Genomic_DNA"/>
</dbReference>
<evidence type="ECO:0000313" key="3">
    <source>
        <dbReference type="Proteomes" id="UP000268014"/>
    </source>
</evidence>
<evidence type="ECO:0000313" key="4">
    <source>
        <dbReference type="WBParaSite" id="HPLM_0001740001-mRNA-1"/>
    </source>
</evidence>
<evidence type="ECO:0000313" key="2">
    <source>
        <dbReference type="EMBL" id="VDO64887.1"/>
    </source>
</evidence>
<dbReference type="AlphaFoldDB" id="A0A0N4WZM0"/>
<proteinExistence type="predicted"/>
<reference evidence="4" key="1">
    <citation type="submission" date="2017-02" db="UniProtKB">
        <authorList>
            <consortium name="WormBaseParasite"/>
        </authorList>
    </citation>
    <scope>IDENTIFICATION</scope>
</reference>
<gene>
    <name evidence="2" type="ORF">HPLM_LOCUS17392</name>
</gene>
<organism evidence="4">
    <name type="scientific">Haemonchus placei</name>
    <name type="common">Barber's pole worm</name>
    <dbReference type="NCBI Taxonomy" id="6290"/>
    <lineage>
        <taxon>Eukaryota</taxon>
        <taxon>Metazoa</taxon>
        <taxon>Ecdysozoa</taxon>
        <taxon>Nematoda</taxon>
        <taxon>Chromadorea</taxon>
        <taxon>Rhabditida</taxon>
        <taxon>Rhabditina</taxon>
        <taxon>Rhabditomorpha</taxon>
        <taxon>Strongyloidea</taxon>
        <taxon>Trichostrongylidae</taxon>
        <taxon>Haemonchus</taxon>
    </lineage>
</organism>
<protein>
    <submittedName>
        <fullName evidence="4">DUF5641 domain-containing protein</fullName>
    </submittedName>
</protein>